<dbReference type="PRINTS" id="PR00724">
    <property type="entry name" value="CRBOXYPTASEC"/>
</dbReference>
<dbReference type="Gene3D" id="3.40.50.1820">
    <property type="entry name" value="alpha/beta hydrolase"/>
    <property type="match status" value="1"/>
</dbReference>
<protein>
    <recommendedName>
        <fullName evidence="12">Nascent polypeptide-associated complex subunit alpha-like UBA domain-containing protein</fullName>
    </recommendedName>
</protein>
<keyword evidence="8" id="KW-1015">Disulfide bond</keyword>
<evidence type="ECO:0000256" key="11">
    <source>
        <dbReference type="SAM" id="SignalP"/>
    </source>
</evidence>
<keyword evidence="14" id="KW-1185">Reference proteome</keyword>
<evidence type="ECO:0000256" key="9">
    <source>
        <dbReference type="ARBA" id="ARBA00023180"/>
    </source>
</evidence>
<dbReference type="InterPro" id="IPR029058">
    <property type="entry name" value="AB_hydrolase_fold"/>
</dbReference>
<evidence type="ECO:0000313" key="14">
    <source>
        <dbReference type="Proteomes" id="UP001408789"/>
    </source>
</evidence>
<dbReference type="AlphaFoldDB" id="A0AAP0GZP2"/>
<name>A0AAP0GZP2_9ASTR</name>
<evidence type="ECO:0000256" key="4">
    <source>
        <dbReference type="ARBA" id="ARBA00022645"/>
    </source>
</evidence>
<evidence type="ECO:0000313" key="13">
    <source>
        <dbReference type="EMBL" id="KAK9069298.1"/>
    </source>
</evidence>
<dbReference type="CDD" id="cd14415">
    <property type="entry name" value="UBA_NACA_NACP1"/>
    <property type="match status" value="5"/>
</dbReference>
<organism evidence="13 14">
    <name type="scientific">Deinandra increscens subsp. villosa</name>
    <dbReference type="NCBI Taxonomy" id="3103831"/>
    <lineage>
        <taxon>Eukaryota</taxon>
        <taxon>Viridiplantae</taxon>
        <taxon>Streptophyta</taxon>
        <taxon>Embryophyta</taxon>
        <taxon>Tracheophyta</taxon>
        <taxon>Spermatophyta</taxon>
        <taxon>Magnoliopsida</taxon>
        <taxon>eudicotyledons</taxon>
        <taxon>Gunneridae</taxon>
        <taxon>Pentapetalae</taxon>
        <taxon>asterids</taxon>
        <taxon>campanulids</taxon>
        <taxon>Asterales</taxon>
        <taxon>Asteraceae</taxon>
        <taxon>Asteroideae</taxon>
        <taxon>Heliantheae alliance</taxon>
        <taxon>Madieae</taxon>
        <taxon>Madiinae</taxon>
        <taxon>Deinandra</taxon>
    </lineage>
</organism>
<dbReference type="InterPro" id="IPR044034">
    <property type="entry name" value="NAC-like_UBA"/>
</dbReference>
<comment type="similarity">
    <text evidence="2">Belongs to the peptidase S10 family.</text>
</comment>
<dbReference type="PROSITE" id="PS00131">
    <property type="entry name" value="CARBOXYPEPT_SER_SER"/>
    <property type="match status" value="1"/>
</dbReference>
<keyword evidence="9" id="KW-0325">Glycoprotein</keyword>
<evidence type="ECO:0000256" key="6">
    <source>
        <dbReference type="ARBA" id="ARBA00022729"/>
    </source>
</evidence>
<feature type="domain" description="Nascent polypeptide-associated complex subunit alpha-like UBA" evidence="12">
    <location>
        <begin position="732"/>
        <end position="771"/>
    </location>
</feature>
<evidence type="ECO:0000256" key="3">
    <source>
        <dbReference type="ARBA" id="ARBA00022525"/>
    </source>
</evidence>
<dbReference type="CDD" id="cd14358">
    <property type="entry name" value="UBA_NAC_euk"/>
    <property type="match status" value="1"/>
</dbReference>
<accession>A0AAP0GZP2</accession>
<dbReference type="InterPro" id="IPR016641">
    <property type="entry name" value="EGD2/NACA0like"/>
</dbReference>
<dbReference type="FunFam" id="3.40.50.11320:FF:000004">
    <property type="entry name" value="Carboxypeptidase"/>
    <property type="match status" value="1"/>
</dbReference>
<evidence type="ECO:0000256" key="1">
    <source>
        <dbReference type="ARBA" id="ARBA00004613"/>
    </source>
</evidence>
<keyword evidence="3" id="KW-0964">Secreted</keyword>
<feature type="signal peptide" evidence="11">
    <location>
        <begin position="1"/>
        <end position="30"/>
    </location>
</feature>
<dbReference type="SUPFAM" id="SSF53474">
    <property type="entry name" value="alpha/beta-Hydrolases"/>
    <property type="match status" value="1"/>
</dbReference>
<feature type="chain" id="PRO_5042948809" description="Nascent polypeptide-associated complex subunit alpha-like UBA domain-containing protein" evidence="11">
    <location>
        <begin position="31"/>
        <end position="875"/>
    </location>
</feature>
<dbReference type="PROSITE" id="PS00560">
    <property type="entry name" value="CARBOXYPEPT_SER_HIS"/>
    <property type="match status" value="1"/>
</dbReference>
<dbReference type="GO" id="GO:0005576">
    <property type="term" value="C:extracellular region"/>
    <property type="evidence" value="ECO:0007669"/>
    <property type="project" value="UniProtKB-SubCell"/>
</dbReference>
<evidence type="ECO:0000256" key="8">
    <source>
        <dbReference type="ARBA" id="ARBA00023157"/>
    </source>
</evidence>
<feature type="domain" description="Nascent polypeptide-associated complex subunit alpha-like UBA" evidence="12">
    <location>
        <begin position="589"/>
        <end position="626"/>
    </location>
</feature>
<dbReference type="EMBL" id="JBCNJP010000014">
    <property type="protein sequence ID" value="KAK9069298.1"/>
    <property type="molecule type" value="Genomic_DNA"/>
</dbReference>
<feature type="domain" description="Nascent polypeptide-associated complex subunit alpha-like UBA" evidence="12">
    <location>
        <begin position="836"/>
        <end position="875"/>
    </location>
</feature>
<dbReference type="FunFam" id="1.10.8.10:FF:000006">
    <property type="entry name" value="Putative nascent polypeptide-associated complex subunit alpha"/>
    <property type="match status" value="1"/>
</dbReference>
<reference evidence="13 14" key="1">
    <citation type="submission" date="2024-04" db="EMBL/GenBank/DDBJ databases">
        <title>The reference genome of an endangered Asteraceae, Deinandra increscens subsp. villosa, native to the Central Coast of California.</title>
        <authorList>
            <person name="Guilliams M."/>
            <person name="Hasenstab-Lehman K."/>
            <person name="Meyer R."/>
            <person name="Mcevoy S."/>
        </authorList>
    </citation>
    <scope>NUCLEOTIDE SEQUENCE [LARGE SCALE GENOMIC DNA]</scope>
    <source>
        <tissue evidence="13">Leaf</tissue>
    </source>
</reference>
<comment type="function">
    <text evidence="10">Probable carboxypeptidase.</text>
</comment>
<keyword evidence="4" id="KW-0121">Carboxypeptidase</keyword>
<evidence type="ECO:0000256" key="7">
    <source>
        <dbReference type="ARBA" id="ARBA00022801"/>
    </source>
</evidence>
<dbReference type="Pfam" id="PF19026">
    <property type="entry name" value="UBA_HYPK"/>
    <property type="match status" value="6"/>
</dbReference>
<dbReference type="InterPro" id="IPR018202">
    <property type="entry name" value="Ser_caboxypep_ser_AS"/>
</dbReference>
<evidence type="ECO:0000256" key="5">
    <source>
        <dbReference type="ARBA" id="ARBA00022670"/>
    </source>
</evidence>
<dbReference type="FunFam" id="3.40.50.1820:FF:000453">
    <property type="entry name" value="Carboxypeptidase"/>
    <property type="match status" value="1"/>
</dbReference>
<dbReference type="Proteomes" id="UP001408789">
    <property type="component" value="Unassembled WGS sequence"/>
</dbReference>
<keyword evidence="7" id="KW-0378">Hydrolase</keyword>
<feature type="domain" description="Nascent polypeptide-associated complex subunit alpha-like UBA" evidence="12">
    <location>
        <begin position="784"/>
        <end position="823"/>
    </location>
</feature>
<evidence type="ECO:0000256" key="10">
    <source>
        <dbReference type="ARBA" id="ARBA00037399"/>
    </source>
</evidence>
<gene>
    <name evidence="13" type="ORF">SSX86_013414</name>
</gene>
<comment type="caution">
    <text evidence="13">The sequence shown here is derived from an EMBL/GenBank/DDBJ whole genome shotgun (WGS) entry which is preliminary data.</text>
</comment>
<dbReference type="InterPro" id="IPR001563">
    <property type="entry name" value="Peptidase_S10"/>
</dbReference>
<sequence length="875" mass="96460">MPSEPWILCTKLMCGMILMQLACLNNVAVSASVSSDEVVKLPGQPPVSFKQFAGYISVGEAKRQRSLFYYFVEAESNSSSKPLVLWLNGGPGCSSVGEGAFVEHGPFKPSGRVLVKNNYSWNKEANMLYLESPAGVGFSYSVEQSFYTSANDVMTAGDNLAFLENWFEKYPQYKNRDFYITGESYAGHYVPQLANLIVHSKSKINLKGIAIGNPLLDFNTDFNSRGEYLWSHGLISDTTYDMFNAICNYSTIRRQAQSRSTTPTCSRVANQASKEIGRFVNAYDITLDICLSNVFSQSQVLEQNFLISVMTILTLQQDEETKIDVCVEDEMIEYLNRKDVQTALNARLVDVNTWTPCSEILSYEMDNLEVPMTPILVSLLKSGIRILVYSGDQDSVLPLTGTRVVVNGLAKQLGLNITLPYRAWFNGNQVGGWTQVYGEVLSFATIRGASHEAPFSQPERSLALFRGFLAGKPLPPGIEIAQKPRPIPFRITKQPDVFKNPLNPDTSSVVFGEAKIQDLSLQLQGLRVVPDDEDVDETGVHPKDIELVMTQASVSRPKAVRALKAADGDIVSAIMELTYMAQGDETGMDPTDIELVMIEACVSRSEAVRALKAADGDMVSAIMELTYIAWDDENVDETGMEPKDIELVMTQASVSRPKAVRALQAANGDIVSPIMELITMARDDEDVDETRVHPKDIELVMTQADVSRSKAVRPIMELITMARDDEDVDETGVHPKDIELVMTQADVSRSKAARALQTANGDIVTAIMELITMVRDDEDIDETGVHPKDIELVMTQADVSRSKAARAIQTANGDIVTAIMELITMVRDDEDIDETGVHPKDIELVMIQAAVSRSKAVRALRAVNGDIVSAIMELT</sequence>
<dbReference type="InterPro" id="IPR033124">
    <property type="entry name" value="Ser_caboxypep_his_AS"/>
</dbReference>
<evidence type="ECO:0000259" key="12">
    <source>
        <dbReference type="Pfam" id="PF19026"/>
    </source>
</evidence>
<feature type="domain" description="Nascent polypeptide-associated complex subunit alpha-like UBA" evidence="12">
    <location>
        <begin position="539"/>
        <end position="578"/>
    </location>
</feature>
<keyword evidence="5" id="KW-0645">Protease</keyword>
<dbReference type="PANTHER" id="PTHR21713">
    <property type="entry name" value="NASCENT POLYPEPTIDE ASSOCIATED COMPLEX ALPHA SUBUNIT-RELATED"/>
    <property type="match status" value="1"/>
</dbReference>
<dbReference type="GO" id="GO:0005854">
    <property type="term" value="C:nascent polypeptide-associated complex"/>
    <property type="evidence" value="ECO:0007669"/>
    <property type="project" value="InterPro"/>
</dbReference>
<dbReference type="GO" id="GO:0006508">
    <property type="term" value="P:proteolysis"/>
    <property type="evidence" value="ECO:0007669"/>
    <property type="project" value="UniProtKB-KW"/>
</dbReference>
<dbReference type="Gene3D" id="1.10.8.10">
    <property type="entry name" value="DNA helicase RuvA subunit, C-terminal domain"/>
    <property type="match status" value="7"/>
</dbReference>
<keyword evidence="6 11" id="KW-0732">Signal</keyword>
<comment type="subcellular location">
    <subcellularLocation>
        <location evidence="1">Secreted</location>
    </subcellularLocation>
</comment>
<dbReference type="Pfam" id="PF00450">
    <property type="entry name" value="Peptidase_S10"/>
    <property type="match status" value="1"/>
</dbReference>
<feature type="domain" description="Nascent polypeptide-associated complex subunit alpha-like UBA" evidence="12">
    <location>
        <begin position="642"/>
        <end position="678"/>
    </location>
</feature>
<evidence type="ECO:0000256" key="2">
    <source>
        <dbReference type="ARBA" id="ARBA00009431"/>
    </source>
</evidence>
<dbReference type="GO" id="GO:0004185">
    <property type="term" value="F:serine-type carboxypeptidase activity"/>
    <property type="evidence" value="ECO:0007669"/>
    <property type="project" value="InterPro"/>
</dbReference>
<proteinExistence type="inferred from homology"/>